<dbReference type="InterPro" id="IPR023313">
    <property type="entry name" value="UBQ-conjugating_AS"/>
</dbReference>
<keyword evidence="1" id="KW-0808">Transferase</keyword>
<dbReference type="InterPro" id="IPR016135">
    <property type="entry name" value="UBQ-conjugating_enzyme/RWD"/>
</dbReference>
<dbReference type="InterPro" id="IPR000608">
    <property type="entry name" value="UBC"/>
</dbReference>
<dbReference type="GO" id="GO:0016740">
    <property type="term" value="F:transferase activity"/>
    <property type="evidence" value="ECO:0007669"/>
    <property type="project" value="UniProtKB-KW"/>
</dbReference>
<keyword evidence="4" id="KW-0547">Nucleotide-binding</keyword>
<evidence type="ECO:0000313" key="6">
    <source>
        <dbReference type="EMBL" id="OAF64410.1"/>
    </source>
</evidence>
<feature type="domain" description="UBC core" evidence="5">
    <location>
        <begin position="1"/>
        <end position="105"/>
    </location>
</feature>
<name>A0A177ARG1_9BILA</name>
<dbReference type="PROSITE" id="PS50127">
    <property type="entry name" value="UBC_2"/>
    <property type="match status" value="1"/>
</dbReference>
<keyword evidence="4" id="KW-0067">ATP-binding</keyword>
<protein>
    <recommendedName>
        <fullName evidence="5">UBC core domain-containing protein</fullName>
    </recommendedName>
</protein>
<evidence type="ECO:0000256" key="3">
    <source>
        <dbReference type="PROSITE-ProRule" id="PRU10133"/>
    </source>
</evidence>
<reference evidence="6 7" key="1">
    <citation type="submission" date="2016-04" db="EMBL/GenBank/DDBJ databases">
        <title>The genome of Intoshia linei affirms orthonectids as highly simplified spiralians.</title>
        <authorList>
            <person name="Mikhailov K.V."/>
            <person name="Slusarev G.S."/>
            <person name="Nikitin M.A."/>
            <person name="Logacheva M.D."/>
            <person name="Penin A."/>
            <person name="Aleoshin V."/>
            <person name="Panchin Y.V."/>
        </authorList>
    </citation>
    <scope>NUCLEOTIDE SEQUENCE [LARGE SCALE GENOMIC DNA]</scope>
    <source>
        <strain evidence="6">Intl2013</strain>
        <tissue evidence="6">Whole animal</tissue>
    </source>
</reference>
<evidence type="ECO:0000256" key="4">
    <source>
        <dbReference type="RuleBase" id="RU362109"/>
    </source>
</evidence>
<evidence type="ECO:0000256" key="2">
    <source>
        <dbReference type="ARBA" id="ARBA00022786"/>
    </source>
</evidence>
<dbReference type="Gene3D" id="3.10.110.10">
    <property type="entry name" value="Ubiquitin Conjugating Enzyme"/>
    <property type="match status" value="1"/>
</dbReference>
<dbReference type="Proteomes" id="UP000078046">
    <property type="component" value="Unassembled WGS sequence"/>
</dbReference>
<dbReference type="CDD" id="cd23794">
    <property type="entry name" value="UBCc_UBE2F_UBE2M"/>
    <property type="match status" value="1"/>
</dbReference>
<dbReference type="AlphaFoldDB" id="A0A177ARG1"/>
<dbReference type="SUPFAM" id="SSF54495">
    <property type="entry name" value="UBC-like"/>
    <property type="match status" value="1"/>
</dbReference>
<dbReference type="SMART" id="SM00212">
    <property type="entry name" value="UBCc"/>
    <property type="match status" value="1"/>
</dbReference>
<proteinExistence type="inferred from homology"/>
<organism evidence="6 7">
    <name type="scientific">Intoshia linei</name>
    <dbReference type="NCBI Taxonomy" id="1819745"/>
    <lineage>
        <taxon>Eukaryota</taxon>
        <taxon>Metazoa</taxon>
        <taxon>Spiralia</taxon>
        <taxon>Lophotrochozoa</taxon>
        <taxon>Mesozoa</taxon>
        <taxon>Orthonectida</taxon>
        <taxon>Rhopaluridae</taxon>
        <taxon>Intoshia</taxon>
    </lineage>
</organism>
<accession>A0A177ARG1</accession>
<dbReference type="OrthoDB" id="10249039at2759"/>
<dbReference type="EMBL" id="LWCA01001859">
    <property type="protein sequence ID" value="OAF64410.1"/>
    <property type="molecule type" value="Genomic_DNA"/>
</dbReference>
<comment type="similarity">
    <text evidence="4">Belongs to the ubiquitin-conjugating enzyme family.</text>
</comment>
<gene>
    <name evidence="6" type="ORF">A3Q56_07883</name>
</gene>
<feature type="non-terminal residue" evidence="6">
    <location>
        <position position="1"/>
    </location>
</feature>
<comment type="caution">
    <text evidence="6">The sequence shown here is derived from an EMBL/GenBank/DDBJ whole genome shotgun (WGS) entry which is preliminary data.</text>
</comment>
<feature type="active site" description="Glycyl thioester intermediate" evidence="3">
    <location>
        <position position="43"/>
    </location>
</feature>
<evidence type="ECO:0000313" key="7">
    <source>
        <dbReference type="Proteomes" id="UP000078046"/>
    </source>
</evidence>
<dbReference type="Pfam" id="PF00179">
    <property type="entry name" value="UQ_con"/>
    <property type="match status" value="1"/>
</dbReference>
<sequence length="107" mass="12260">GYYKNAKLLFLLTFPKTYPHESPKVVSRYELYHPNIDTTGPVCLNILRLGWTPVLCLNAIIYGLINLLMEPNIDEPLNKEAANTLKNNLPQFISNCEKCIKKLKLIQ</sequence>
<evidence type="ECO:0000259" key="5">
    <source>
        <dbReference type="PROSITE" id="PS50127"/>
    </source>
</evidence>
<evidence type="ECO:0000256" key="1">
    <source>
        <dbReference type="ARBA" id="ARBA00022679"/>
    </source>
</evidence>
<dbReference type="PANTHER" id="PTHR24068">
    <property type="entry name" value="UBIQUITIN-CONJUGATING ENZYME E2"/>
    <property type="match status" value="1"/>
</dbReference>
<dbReference type="GO" id="GO:0005524">
    <property type="term" value="F:ATP binding"/>
    <property type="evidence" value="ECO:0007669"/>
    <property type="project" value="UniProtKB-UniRule"/>
</dbReference>
<keyword evidence="2 4" id="KW-0833">Ubl conjugation pathway</keyword>
<dbReference type="PROSITE" id="PS00183">
    <property type="entry name" value="UBC_1"/>
    <property type="match status" value="1"/>
</dbReference>
<keyword evidence="7" id="KW-1185">Reference proteome</keyword>